<dbReference type="Proteomes" id="UP001215280">
    <property type="component" value="Unassembled WGS sequence"/>
</dbReference>
<dbReference type="EMBL" id="JARJLG010000132">
    <property type="protein sequence ID" value="KAJ7739447.1"/>
    <property type="molecule type" value="Genomic_DNA"/>
</dbReference>
<dbReference type="AlphaFoldDB" id="A0AAD7MZ53"/>
<sequence length="306" mass="31903">MTASLTSCLLLRLRLTSVAALFASPQASPQVSKKITRKPASPCFRGTSWTSQHCSAPRTYISYSDPANTSTDTELIAALQRAWLTVHYVLHGAFAVVVNSSIQNTNCNHGTAATATQPTAMSRLPPLINPNAPPQGAESAAAAECMIAQCALLLHTLNFASNLIHAAHPCLSKTAAGGPGTMVGAGGGGGGFDGASNPNDVLPVVWITPFPWARAARSWRRREHHPDMGDNGGAEGRHLDGRPVAVSALKLQINRSMAGEAEGKELGLPPVAVAATAVDSTAVFLLPEASTGWDGRRDGRGGRFDG</sequence>
<feature type="chain" id="PRO_5042197547" evidence="1">
    <location>
        <begin position="21"/>
        <end position="306"/>
    </location>
</feature>
<comment type="caution">
    <text evidence="2">The sequence shown here is derived from an EMBL/GenBank/DDBJ whole genome shotgun (WGS) entry which is preliminary data.</text>
</comment>
<evidence type="ECO:0000256" key="1">
    <source>
        <dbReference type="SAM" id="SignalP"/>
    </source>
</evidence>
<evidence type="ECO:0000313" key="3">
    <source>
        <dbReference type="Proteomes" id="UP001215280"/>
    </source>
</evidence>
<gene>
    <name evidence="2" type="ORF">DFH07DRAFT_943931</name>
</gene>
<accession>A0AAD7MZ53</accession>
<name>A0AAD7MZ53_9AGAR</name>
<proteinExistence type="predicted"/>
<evidence type="ECO:0000313" key="2">
    <source>
        <dbReference type="EMBL" id="KAJ7739447.1"/>
    </source>
</evidence>
<organism evidence="2 3">
    <name type="scientific">Mycena maculata</name>
    <dbReference type="NCBI Taxonomy" id="230809"/>
    <lineage>
        <taxon>Eukaryota</taxon>
        <taxon>Fungi</taxon>
        <taxon>Dikarya</taxon>
        <taxon>Basidiomycota</taxon>
        <taxon>Agaricomycotina</taxon>
        <taxon>Agaricomycetes</taxon>
        <taxon>Agaricomycetidae</taxon>
        <taxon>Agaricales</taxon>
        <taxon>Marasmiineae</taxon>
        <taxon>Mycenaceae</taxon>
        <taxon>Mycena</taxon>
    </lineage>
</organism>
<keyword evidence="1" id="KW-0732">Signal</keyword>
<keyword evidence="3" id="KW-1185">Reference proteome</keyword>
<protein>
    <submittedName>
        <fullName evidence="2">Uncharacterized protein</fullName>
    </submittedName>
</protein>
<feature type="signal peptide" evidence="1">
    <location>
        <begin position="1"/>
        <end position="20"/>
    </location>
</feature>
<reference evidence="2" key="1">
    <citation type="submission" date="2023-03" db="EMBL/GenBank/DDBJ databases">
        <title>Massive genome expansion in bonnet fungi (Mycena s.s.) driven by repeated elements and novel gene families across ecological guilds.</title>
        <authorList>
            <consortium name="Lawrence Berkeley National Laboratory"/>
            <person name="Harder C.B."/>
            <person name="Miyauchi S."/>
            <person name="Viragh M."/>
            <person name="Kuo A."/>
            <person name="Thoen E."/>
            <person name="Andreopoulos B."/>
            <person name="Lu D."/>
            <person name="Skrede I."/>
            <person name="Drula E."/>
            <person name="Henrissat B."/>
            <person name="Morin E."/>
            <person name="Kohler A."/>
            <person name="Barry K."/>
            <person name="LaButti K."/>
            <person name="Morin E."/>
            <person name="Salamov A."/>
            <person name="Lipzen A."/>
            <person name="Mereny Z."/>
            <person name="Hegedus B."/>
            <person name="Baldrian P."/>
            <person name="Stursova M."/>
            <person name="Weitz H."/>
            <person name="Taylor A."/>
            <person name="Grigoriev I.V."/>
            <person name="Nagy L.G."/>
            <person name="Martin F."/>
            <person name="Kauserud H."/>
        </authorList>
    </citation>
    <scope>NUCLEOTIDE SEQUENCE</scope>
    <source>
        <strain evidence="2">CBHHK188m</strain>
    </source>
</reference>